<dbReference type="AlphaFoldDB" id="D8TTB3"/>
<dbReference type="OrthoDB" id="551414at2759"/>
<dbReference type="PRINTS" id="PR01217">
    <property type="entry name" value="PRICHEXTENSN"/>
</dbReference>
<dbReference type="GO" id="GO:0005737">
    <property type="term" value="C:cytoplasm"/>
    <property type="evidence" value="ECO:0007669"/>
    <property type="project" value="TreeGrafter"/>
</dbReference>
<dbReference type="RefSeq" id="XP_002949617.1">
    <property type="nucleotide sequence ID" value="XM_002949571.1"/>
</dbReference>
<keyword evidence="2" id="KW-0732">Signal</keyword>
<sequence>MTASESPMAAGGTLFPAARLKMLWLTSAVALHFMGIIQSAVGQVTPVPSCIHSDPNNYTDVSSGLLSSCNDQARCLEFLAIETLRPHILHIHVHRCHPVSTSTPYRHTHSKRVAHGKGDQSQDSSSCRITNTSTGSWLYCQFCIFWSDARNCSKPSNETFQYACQADDSWTPGVITMLGAEPTIGATKTINSWGSSVKSESREFILEGLRTSMSATFSPHSAAFTSQSAAFTSYSAAFIPPSPPSPPPRPPPSPPTPPPSPPIPLPSPPRPPPPPRPANTLCPCPLLPEQTIGGSPGLCNSTYATMVATLANTTDDNTVFYQCVPWPNYDILMREMAWSHCWVRDCLPEPFRGKPYNLSINQVTKHNIALIPPASYELILFPAPFGMQIYVTLYMTNGSVATYNSTVGSPVIGGTLQRLSLSPLSNLTIVYYIPATFDVDGLAAATILRMIKGSQAPNPPLPPSPPPAPPPGPPRAIPIPRVQISTFFLVAANVSLTSPGAGLTDAGTYVTVPINFYDYSLLADCSDPSVRAYMARVQALGLKETSVNCRYAAATYGESLLRRLRRTLISASSWLLDKAGLQSASADVKRRFLQTTTTSGAPELLNVFLTYMETQRDIAASASSTCAKLTAFFGGSCDPSAFQTARRVRYTTAKVASSFANGAAACQAGSNEGFNRLLSTARISVYDVKLMNCTIRRF</sequence>
<dbReference type="EMBL" id="GL378336">
    <property type="protein sequence ID" value="EFJ49169.1"/>
    <property type="molecule type" value="Genomic_DNA"/>
</dbReference>
<keyword evidence="4" id="KW-1185">Reference proteome</keyword>
<evidence type="ECO:0008006" key="5">
    <source>
        <dbReference type="Google" id="ProtNLM"/>
    </source>
</evidence>
<proteinExistence type="predicted"/>
<name>D8TTB3_VOLCA</name>
<feature type="compositionally biased region" description="Basic residues" evidence="1">
    <location>
        <begin position="106"/>
        <end position="115"/>
    </location>
</feature>
<feature type="signal peptide" evidence="2">
    <location>
        <begin position="1"/>
        <end position="42"/>
    </location>
</feature>
<evidence type="ECO:0000256" key="1">
    <source>
        <dbReference type="SAM" id="MobiDB-lite"/>
    </source>
</evidence>
<feature type="region of interest" description="Disordered" evidence="1">
    <location>
        <begin position="240"/>
        <end position="277"/>
    </location>
</feature>
<dbReference type="InParanoid" id="D8TTB3"/>
<organism evidence="4">
    <name type="scientific">Volvox carteri f. nagariensis</name>
    <dbReference type="NCBI Taxonomy" id="3068"/>
    <lineage>
        <taxon>Eukaryota</taxon>
        <taxon>Viridiplantae</taxon>
        <taxon>Chlorophyta</taxon>
        <taxon>core chlorophytes</taxon>
        <taxon>Chlorophyceae</taxon>
        <taxon>CS clade</taxon>
        <taxon>Chlamydomonadales</taxon>
        <taxon>Volvocaceae</taxon>
        <taxon>Volvox</taxon>
    </lineage>
</organism>
<dbReference type="eggNOG" id="ENOG502QTV0">
    <property type="taxonomic scope" value="Eukaryota"/>
</dbReference>
<evidence type="ECO:0000313" key="4">
    <source>
        <dbReference type="Proteomes" id="UP000001058"/>
    </source>
</evidence>
<dbReference type="PANTHER" id="PTHR23330:SF9">
    <property type="entry name" value="PROLINE-RICH PROTEIN 11"/>
    <property type="match status" value="1"/>
</dbReference>
<feature type="chain" id="PRO_5003123858" description="Pherophorin domain-containing protein" evidence="2">
    <location>
        <begin position="43"/>
        <end position="698"/>
    </location>
</feature>
<evidence type="ECO:0000256" key="2">
    <source>
        <dbReference type="SAM" id="SignalP"/>
    </source>
</evidence>
<reference evidence="3 4" key="1">
    <citation type="journal article" date="2010" name="Science">
        <title>Genomic analysis of organismal complexity in the multicellular green alga Volvox carteri.</title>
        <authorList>
            <person name="Prochnik S.E."/>
            <person name="Umen J."/>
            <person name="Nedelcu A.M."/>
            <person name="Hallmann A."/>
            <person name="Miller S.M."/>
            <person name="Nishii I."/>
            <person name="Ferris P."/>
            <person name="Kuo A."/>
            <person name="Mitros T."/>
            <person name="Fritz-Laylin L.K."/>
            <person name="Hellsten U."/>
            <person name="Chapman J."/>
            <person name="Simakov O."/>
            <person name="Rensing S.A."/>
            <person name="Terry A."/>
            <person name="Pangilinan J."/>
            <person name="Kapitonov V."/>
            <person name="Jurka J."/>
            <person name="Salamov A."/>
            <person name="Shapiro H."/>
            <person name="Schmutz J."/>
            <person name="Grimwood J."/>
            <person name="Lindquist E."/>
            <person name="Lucas S."/>
            <person name="Grigoriev I.V."/>
            <person name="Schmitt R."/>
            <person name="Kirk D."/>
            <person name="Rokhsar D.S."/>
        </authorList>
    </citation>
    <scope>NUCLEOTIDE SEQUENCE [LARGE SCALE GENOMIC DNA]</scope>
    <source>
        <strain evidence="4">f. Nagariensis / Eve</strain>
    </source>
</reference>
<evidence type="ECO:0000313" key="3">
    <source>
        <dbReference type="EMBL" id="EFJ49169.1"/>
    </source>
</evidence>
<protein>
    <recommendedName>
        <fullName evidence="5">Pherophorin domain-containing protein</fullName>
    </recommendedName>
</protein>
<accession>D8TTB3</accession>
<dbReference type="PANTHER" id="PTHR23330">
    <property type="entry name" value="P300 TRANSCRIPTIONAL COFACTOR JMY-RELATED"/>
    <property type="match status" value="1"/>
</dbReference>
<dbReference type="GeneID" id="9618788"/>
<feature type="compositionally biased region" description="Pro residues" evidence="1">
    <location>
        <begin position="457"/>
        <end position="475"/>
    </location>
</feature>
<dbReference type="Proteomes" id="UP000001058">
    <property type="component" value="Unassembled WGS sequence"/>
</dbReference>
<feature type="region of interest" description="Disordered" evidence="1">
    <location>
        <begin position="99"/>
        <end position="127"/>
    </location>
</feature>
<dbReference type="KEGG" id="vcn:VOLCADRAFT_90032"/>
<feature type="region of interest" description="Disordered" evidence="1">
    <location>
        <begin position="455"/>
        <end position="475"/>
    </location>
</feature>
<gene>
    <name evidence="3" type="ORF">VOLCADRAFT_90032</name>
</gene>